<proteinExistence type="inferred from homology"/>
<dbReference type="Proteomes" id="UP001163726">
    <property type="component" value="Chromosome"/>
</dbReference>
<dbReference type="InterPro" id="IPR041369">
    <property type="entry name" value="TrmO_C"/>
</dbReference>
<dbReference type="PANTHER" id="PTHR12818">
    <property type="entry name" value="TRNA (ADENINE(37)-N6)-METHYLTRANSFERASE"/>
    <property type="match status" value="1"/>
</dbReference>
<dbReference type="PROSITE" id="PS51668">
    <property type="entry name" value="TSAA_2"/>
    <property type="match status" value="1"/>
</dbReference>
<dbReference type="InterPro" id="IPR023368">
    <property type="entry name" value="UPF0066_cons_site"/>
</dbReference>
<name>A0ABY7AHC6_9ALTE</name>
<evidence type="ECO:0000256" key="1">
    <source>
        <dbReference type="ARBA" id="ARBA00022691"/>
    </source>
</evidence>
<keyword evidence="1" id="KW-0949">S-adenosyl-L-methionine</keyword>
<feature type="domain" description="TsaA-like" evidence="3">
    <location>
        <begin position="7"/>
        <end position="149"/>
    </location>
</feature>
<dbReference type="Gene3D" id="2.40.30.70">
    <property type="entry name" value="YaeB-like"/>
    <property type="match status" value="1"/>
</dbReference>
<protein>
    <submittedName>
        <fullName evidence="4">tRNA (N6-threonylcarbamoyladenosine(37)-N6)-methyltransferase TrmO</fullName>
    </submittedName>
</protein>
<dbReference type="Pfam" id="PF01980">
    <property type="entry name" value="TrmO_N"/>
    <property type="match status" value="1"/>
</dbReference>
<dbReference type="CDD" id="cd09281">
    <property type="entry name" value="UPF0066"/>
    <property type="match status" value="1"/>
</dbReference>
<evidence type="ECO:0000313" key="5">
    <source>
        <dbReference type="Proteomes" id="UP001163726"/>
    </source>
</evidence>
<dbReference type="RefSeq" id="WP_268073125.1">
    <property type="nucleotide sequence ID" value="NZ_CP109965.1"/>
</dbReference>
<dbReference type="Pfam" id="PF18389">
    <property type="entry name" value="TrmO_C"/>
    <property type="match status" value="1"/>
</dbReference>
<accession>A0ABY7AHC6</accession>
<dbReference type="SUPFAM" id="SSF118196">
    <property type="entry name" value="YaeB-like"/>
    <property type="match status" value="1"/>
</dbReference>
<dbReference type="InterPro" id="IPR040372">
    <property type="entry name" value="YaeB-like"/>
</dbReference>
<gene>
    <name evidence="4" type="primary">tsaA</name>
    <name evidence="4" type="ORF">OLW01_07360</name>
</gene>
<comment type="similarity">
    <text evidence="2">Belongs to the tRNA methyltransferase O family.</text>
</comment>
<dbReference type="NCBIfam" id="TIGR00104">
    <property type="entry name" value="tRNA_TsaA"/>
    <property type="match status" value="1"/>
</dbReference>
<evidence type="ECO:0000256" key="2">
    <source>
        <dbReference type="ARBA" id="ARBA00033753"/>
    </source>
</evidence>
<evidence type="ECO:0000313" key="4">
    <source>
        <dbReference type="EMBL" id="WAJ69013.1"/>
    </source>
</evidence>
<dbReference type="InterPro" id="IPR036414">
    <property type="entry name" value="YaeB_N_sf"/>
</dbReference>
<dbReference type="Gene3D" id="3.30.2310.10">
    <property type="entry name" value="YaeB-like"/>
    <property type="match status" value="1"/>
</dbReference>
<dbReference type="EMBL" id="CP109965">
    <property type="protein sequence ID" value="WAJ69013.1"/>
    <property type="molecule type" value="Genomic_DNA"/>
</dbReference>
<reference evidence="4" key="1">
    <citation type="submission" date="2022-10" db="EMBL/GenBank/DDBJ databases">
        <title>Catenovulum adriacola sp. nov. isolated in the Harbour of Susak.</title>
        <authorList>
            <person name="Schoch T."/>
            <person name="Reich S.J."/>
            <person name="Stoeferle S."/>
            <person name="Flaiz M."/>
            <person name="Kazda M."/>
            <person name="Riedel C.U."/>
            <person name="Duerre P."/>
        </authorList>
    </citation>
    <scope>NUCLEOTIDE SEQUENCE</scope>
    <source>
        <strain evidence="4">TS8</strain>
    </source>
</reference>
<dbReference type="PROSITE" id="PS01318">
    <property type="entry name" value="TSAA_1"/>
    <property type="match status" value="1"/>
</dbReference>
<organism evidence="4 5">
    <name type="scientific">Catenovulum adriaticum</name>
    <dbReference type="NCBI Taxonomy" id="2984846"/>
    <lineage>
        <taxon>Bacteria</taxon>
        <taxon>Pseudomonadati</taxon>
        <taxon>Pseudomonadota</taxon>
        <taxon>Gammaproteobacteria</taxon>
        <taxon>Alteromonadales</taxon>
        <taxon>Alteromonadaceae</taxon>
        <taxon>Catenovulum</taxon>
    </lineage>
</organism>
<sequence length="237" mass="26723">MSASWPFTVIGEVDSPFKEKFSVPRQPNLADEVRGRVVFFSPFNQAALFSGLEQYSHIWLQFVFDQTAKQGWKPSVRPPRLGGNKKLGVFATRSPFRPNPVGLSCVKLESVEIDNKQQASLIISGLDLVDKTPILDVKPYVPYADCLRDASSELSAEPPKHLSGVTFSPVLTDLLADIHHIEPSFQKVVEQVLLQDPRPAYHQQSQSDRIYGVRLFKWNVRWTVSNNTCYVSDIHLS</sequence>
<dbReference type="InterPro" id="IPR036413">
    <property type="entry name" value="YaeB-like_sf"/>
</dbReference>
<dbReference type="PANTHER" id="PTHR12818:SF0">
    <property type="entry name" value="TRNA (ADENINE(37)-N6)-METHYLTRANSFERASE"/>
    <property type="match status" value="1"/>
</dbReference>
<dbReference type="InterPro" id="IPR023370">
    <property type="entry name" value="TrmO-like_N"/>
</dbReference>
<evidence type="ECO:0000259" key="3">
    <source>
        <dbReference type="PROSITE" id="PS51668"/>
    </source>
</evidence>
<keyword evidence="5" id="KW-1185">Reference proteome</keyword>